<name>A0A913ZVD6_PATMI</name>
<dbReference type="PANTHER" id="PTHR33444">
    <property type="entry name" value="SI:DKEY-19B23.12-RELATED"/>
    <property type="match status" value="1"/>
</dbReference>
<dbReference type="InterPro" id="IPR040350">
    <property type="entry name" value="TMEM272"/>
</dbReference>
<accession>A0A913ZVD6</accession>
<dbReference type="RefSeq" id="XP_038055453.1">
    <property type="nucleotide sequence ID" value="XM_038199525.1"/>
</dbReference>
<dbReference type="RefSeq" id="XP_038055454.1">
    <property type="nucleotide sequence ID" value="XM_038199526.1"/>
</dbReference>
<feature type="transmembrane region" description="Helical" evidence="2">
    <location>
        <begin position="197"/>
        <end position="230"/>
    </location>
</feature>
<feature type="transmembrane region" description="Helical" evidence="2">
    <location>
        <begin position="108"/>
        <end position="127"/>
    </location>
</feature>
<sequence length="250" mass="26867">MSNSNPSFHAGDGDKGVNLDGKDGPPPSYDAEAGKGAPPTYKSIMDQIKEAQSTSSNPALFAGKSTNIVCKSAAVTISMLVSLALPIAMIVMASVYGSACPAERMIPIYLNVAGSVSISKLLCDLIGRASRQHYVGRGDCTEEEYDKQKCTIFWNWYSRILGLFLFAWFIAGNVWVYRLYAPSNDPLSSNYCAAPLYYFAFWQITATYIFIAVCLCCVSTCCLIACCACCKMGANMAEAKQDGGYGSAGP</sequence>
<feature type="region of interest" description="Disordered" evidence="1">
    <location>
        <begin position="1"/>
        <end position="38"/>
    </location>
</feature>
<feature type="transmembrane region" description="Helical" evidence="2">
    <location>
        <begin position="73"/>
        <end position="96"/>
    </location>
</feature>
<dbReference type="OrthoDB" id="6157510at2759"/>
<keyword evidence="2" id="KW-0472">Membrane</keyword>
<dbReference type="GeneID" id="119727587"/>
<proteinExistence type="predicted"/>
<dbReference type="EnsemblMetazoa" id="XM_038199526.1">
    <property type="protein sequence ID" value="XP_038055454.1"/>
    <property type="gene ID" value="LOC119727587"/>
</dbReference>
<evidence type="ECO:0000256" key="1">
    <source>
        <dbReference type="SAM" id="MobiDB-lite"/>
    </source>
</evidence>
<keyword evidence="2" id="KW-0812">Transmembrane</keyword>
<dbReference type="Proteomes" id="UP000887568">
    <property type="component" value="Unplaced"/>
</dbReference>
<evidence type="ECO:0000256" key="2">
    <source>
        <dbReference type="SAM" id="Phobius"/>
    </source>
</evidence>
<organism evidence="3 4">
    <name type="scientific">Patiria miniata</name>
    <name type="common">Bat star</name>
    <name type="synonym">Asterina miniata</name>
    <dbReference type="NCBI Taxonomy" id="46514"/>
    <lineage>
        <taxon>Eukaryota</taxon>
        <taxon>Metazoa</taxon>
        <taxon>Echinodermata</taxon>
        <taxon>Eleutherozoa</taxon>
        <taxon>Asterozoa</taxon>
        <taxon>Asteroidea</taxon>
        <taxon>Valvatacea</taxon>
        <taxon>Valvatida</taxon>
        <taxon>Asterinidae</taxon>
        <taxon>Patiria</taxon>
    </lineage>
</organism>
<protein>
    <recommendedName>
        <fullName evidence="5">Transmembrane protein 272-like</fullName>
    </recommendedName>
</protein>
<dbReference type="PANTHER" id="PTHR33444:SF2">
    <property type="entry name" value="MARVEL DOMAIN-CONTAINING PROTEIN"/>
    <property type="match status" value="1"/>
</dbReference>
<dbReference type="EnsemblMetazoa" id="XM_038199525.1">
    <property type="protein sequence ID" value="XP_038055453.1"/>
    <property type="gene ID" value="LOC119727587"/>
</dbReference>
<keyword evidence="4" id="KW-1185">Reference proteome</keyword>
<feature type="compositionally biased region" description="Basic and acidic residues" evidence="1">
    <location>
        <begin position="11"/>
        <end position="23"/>
    </location>
</feature>
<keyword evidence="2" id="KW-1133">Transmembrane helix</keyword>
<reference evidence="3" key="1">
    <citation type="submission" date="2022-11" db="UniProtKB">
        <authorList>
            <consortium name="EnsemblMetazoa"/>
        </authorList>
    </citation>
    <scope>IDENTIFICATION</scope>
</reference>
<dbReference type="AlphaFoldDB" id="A0A913ZVD6"/>
<evidence type="ECO:0008006" key="5">
    <source>
        <dbReference type="Google" id="ProtNLM"/>
    </source>
</evidence>
<dbReference type="OMA" id="TIHECPR"/>
<feature type="transmembrane region" description="Helical" evidence="2">
    <location>
        <begin position="156"/>
        <end position="177"/>
    </location>
</feature>
<evidence type="ECO:0000313" key="4">
    <source>
        <dbReference type="Proteomes" id="UP000887568"/>
    </source>
</evidence>
<evidence type="ECO:0000313" key="3">
    <source>
        <dbReference type="EnsemblMetazoa" id="XP_038055454.1"/>
    </source>
</evidence>